<name>I0HCQ4_ACTM4</name>
<reference evidence="2 3" key="1">
    <citation type="submission" date="2012-02" db="EMBL/GenBank/DDBJ databases">
        <title>Complete genome sequence of Actinoplanes missouriensis 431 (= NBRC 102363).</title>
        <authorList>
            <person name="Ohnishi Y."/>
            <person name="Ishikawa J."/>
            <person name="Sekine M."/>
            <person name="Hosoyama A."/>
            <person name="Harada T."/>
            <person name="Narita H."/>
            <person name="Hata T."/>
            <person name="Konno Y."/>
            <person name="Tutikane K."/>
            <person name="Fujita N."/>
            <person name="Horinouchi S."/>
            <person name="Hayakawa M."/>
        </authorList>
    </citation>
    <scope>NUCLEOTIDE SEQUENCE [LARGE SCALE GENOMIC DNA]</scope>
    <source>
        <strain evidence="3">ATCC 14538 / DSM 43046 / CBS 188.64 / JCM 3121 / NBRC 102363 / NCIMB 12654 / NRRL B-3342 / UNCC 431</strain>
    </source>
</reference>
<dbReference type="PATRIC" id="fig|512565.3.peg.5567"/>
<gene>
    <name evidence="2" type="ordered locus">AMIS_55710</name>
</gene>
<sequence length="187" mass="19277">MGSGWLGRRRSPRLSGTLHLRDATGREVAVPLRGRATVLTAGGTGLIGYAEVWAVHTEAGRAATSLMISYGPDGAEGDRASGLCAPGGTVALGGVSFTWRHQPAVALRPPIAPDPIDISAMPAMPGAPIPRQRENMPRVAGASQAANIRPEPSGANPLHNMLRLVKQVSRGKRSASPAPSSPPAPPP</sequence>
<evidence type="ECO:0000256" key="1">
    <source>
        <dbReference type="SAM" id="MobiDB-lite"/>
    </source>
</evidence>
<protein>
    <submittedName>
        <fullName evidence="2">Uncharacterized protein</fullName>
    </submittedName>
</protein>
<dbReference type="EMBL" id="AP012319">
    <property type="protein sequence ID" value="BAL90791.1"/>
    <property type="molecule type" value="Genomic_DNA"/>
</dbReference>
<keyword evidence="3" id="KW-1185">Reference proteome</keyword>
<dbReference type="OrthoDB" id="3292579at2"/>
<dbReference type="KEGG" id="ams:AMIS_55710"/>
<proteinExistence type="predicted"/>
<feature type="region of interest" description="Disordered" evidence="1">
    <location>
        <begin position="140"/>
        <end position="187"/>
    </location>
</feature>
<organism evidence="2 3">
    <name type="scientific">Actinoplanes missouriensis (strain ATCC 14538 / DSM 43046 / CBS 188.64 / JCM 3121 / NBRC 102363 / NCIMB 12654 / NRRL B-3342 / UNCC 431)</name>
    <dbReference type="NCBI Taxonomy" id="512565"/>
    <lineage>
        <taxon>Bacteria</taxon>
        <taxon>Bacillati</taxon>
        <taxon>Actinomycetota</taxon>
        <taxon>Actinomycetes</taxon>
        <taxon>Micromonosporales</taxon>
        <taxon>Micromonosporaceae</taxon>
        <taxon>Actinoplanes</taxon>
    </lineage>
</organism>
<dbReference type="Proteomes" id="UP000007882">
    <property type="component" value="Chromosome"/>
</dbReference>
<evidence type="ECO:0000313" key="3">
    <source>
        <dbReference type="Proteomes" id="UP000007882"/>
    </source>
</evidence>
<evidence type="ECO:0000313" key="2">
    <source>
        <dbReference type="EMBL" id="BAL90791.1"/>
    </source>
</evidence>
<dbReference type="AlphaFoldDB" id="I0HCQ4"/>
<dbReference type="RefSeq" id="WP_014445679.1">
    <property type="nucleotide sequence ID" value="NC_017093.1"/>
</dbReference>
<dbReference type="HOGENOM" id="CLU_1444825_0_0_11"/>
<accession>I0HCQ4</accession>